<organism evidence="2">
    <name type="scientific">bioreactor metagenome</name>
    <dbReference type="NCBI Taxonomy" id="1076179"/>
    <lineage>
        <taxon>unclassified sequences</taxon>
        <taxon>metagenomes</taxon>
        <taxon>ecological metagenomes</taxon>
    </lineage>
</organism>
<name>A0A645IT24_9ZZZZ</name>
<proteinExistence type="predicted"/>
<comment type="caution">
    <text evidence="2">The sequence shown here is derived from an EMBL/GenBank/DDBJ whole genome shotgun (WGS) entry which is preliminary data.</text>
</comment>
<evidence type="ECO:0000256" key="1">
    <source>
        <dbReference type="SAM" id="MobiDB-lite"/>
    </source>
</evidence>
<evidence type="ECO:0000313" key="2">
    <source>
        <dbReference type="EMBL" id="MPN54555.1"/>
    </source>
</evidence>
<protein>
    <submittedName>
        <fullName evidence="2">Uncharacterized protein</fullName>
    </submittedName>
</protein>
<accession>A0A645IT24</accession>
<feature type="region of interest" description="Disordered" evidence="1">
    <location>
        <begin position="1"/>
        <end position="50"/>
    </location>
</feature>
<dbReference type="EMBL" id="VSSQ01122895">
    <property type="protein sequence ID" value="MPN54555.1"/>
    <property type="molecule type" value="Genomic_DNA"/>
</dbReference>
<sequence length="50" mass="5361">MRNLSLGRIGRAAPQVLSADRSRKASGSAASPRLDRVHRQRALVDGGYGE</sequence>
<reference evidence="2" key="1">
    <citation type="submission" date="2019-08" db="EMBL/GenBank/DDBJ databases">
        <authorList>
            <person name="Kucharzyk K."/>
            <person name="Murdoch R.W."/>
            <person name="Higgins S."/>
            <person name="Loffler F."/>
        </authorList>
    </citation>
    <scope>NUCLEOTIDE SEQUENCE</scope>
</reference>
<gene>
    <name evidence="2" type="ORF">SDC9_202226</name>
</gene>
<dbReference type="AlphaFoldDB" id="A0A645IT24"/>